<dbReference type="GO" id="GO:0009007">
    <property type="term" value="F:site-specific DNA-methyltransferase (adenine-specific) activity"/>
    <property type="evidence" value="ECO:0007669"/>
    <property type="project" value="UniProtKB-EC"/>
</dbReference>
<sequence length="752" mass="86477">MSKLTEREQQEIIRLIESGKSLPEKYRFLLFEDKREVELVWNGKTNEVCNVILPFQVIEQVDEPRAESLKRNDTLFDWAGISFDNRGRQLKGWTNKLIWGDNKLILASLKNGPLRREIEAQGGIKLIYIDPPFDVGADFSMDIEIGDETLTKKPNILEEIAYRDTWGKGADSFIAMIYERLVLMRDLLADDGSIYVHCDWRVSGLIRLVLDELFGTECFKNEIIWQGALGDTSDKNKKFIKSHDTIFFYGKRAKNDIWNDVLQVYSDASEKLYRNKDTKGRYRIAPVDNPGGGGYVYDLGFGEKLPKNGYRMPKETALEWLTQGILEVRKDKVPGKKIYMGEGVRCRDVWGDISSLQGVESVGYSTQKPEALLERIIQASSNEGDIIADFFCGSGTTAAVAEKLRRKWIVSDLGKFAIHTTRKRMISIQREMKNEGKNYRAFEVLNLGKYERQHYVDVNPNLREQEKAKQLKLKEEEFLKLILYAYRAEKVEGFLSFHGKKSGRLIAVGPVNLPVSRRFVDEVVKECLEKKISKVDILGFEFEMGLFPQILNEAKAKGVDIAPKYIPSEVFDKRAVERNQVVFHDVAYIEVKPHTKKHEVAIELTDFSVFYSQDAIKEAEASLKDNSKKIVVDNGQIVRVYKDKKGVISREVLTKNWSDWVDYWAVDFDFGSKKEIIVLQNPESEELEEVWTGDYIFENEWQSFRTRKDRKLELKSAYHDCQPGKRKVAVKVVDIFGNDTMTIVDVTIGGKK</sequence>
<proteinExistence type="predicted"/>
<name>F8LCA9_9BACT</name>
<evidence type="ECO:0000256" key="4">
    <source>
        <dbReference type="ARBA" id="ARBA00022691"/>
    </source>
</evidence>
<evidence type="ECO:0000313" key="7">
    <source>
        <dbReference type="EMBL" id="CCB91123.1"/>
    </source>
</evidence>
<reference evidence="7" key="1">
    <citation type="submission" date="2011-05" db="EMBL/GenBank/DDBJ databases">
        <title>Unity in variety -- the pan-genome of the Chlamydiae.</title>
        <authorList>
            <person name="Collingro A."/>
            <person name="Tischler P."/>
            <person name="Weinmaier T."/>
            <person name="Penz T."/>
            <person name="Heinz E."/>
            <person name="Brunham R.C."/>
            <person name="Read T.D."/>
            <person name="Bavoil P.M."/>
            <person name="Sachse K."/>
            <person name="Kahane S."/>
            <person name="Friedman M.G."/>
            <person name="Rattei T."/>
            <person name="Myers G.S.A."/>
            <person name="Horn M."/>
        </authorList>
    </citation>
    <scope>NUCLEOTIDE SEQUENCE</scope>
    <source>
        <strain evidence="7">2032/99</strain>
    </source>
</reference>
<dbReference type="PANTHER" id="PTHR13370:SF24">
    <property type="entry name" value="TYPE III RESTRICTION-MODIFICATION ENZYME STYLTI MOD SUBUNIT"/>
    <property type="match status" value="1"/>
</dbReference>
<dbReference type="InterPro" id="IPR002941">
    <property type="entry name" value="DNA_methylase_N4/N6"/>
</dbReference>
<dbReference type="GO" id="GO:0005737">
    <property type="term" value="C:cytoplasm"/>
    <property type="evidence" value="ECO:0007669"/>
    <property type="project" value="TreeGrafter"/>
</dbReference>
<keyword evidence="3 7" id="KW-0808">Transferase</keyword>
<feature type="domain" description="DNA methylase N-4/N-6" evidence="6">
    <location>
        <begin position="124"/>
        <end position="420"/>
    </location>
</feature>
<evidence type="ECO:0000256" key="5">
    <source>
        <dbReference type="ARBA" id="ARBA00047942"/>
    </source>
</evidence>
<dbReference type="REBASE" id="37552">
    <property type="entry name" value="M.WchORF17480P"/>
</dbReference>
<accession>F8LCA9</accession>
<dbReference type="InterPro" id="IPR002295">
    <property type="entry name" value="N4/N6-MTase_EcoPI_Mod-like"/>
</dbReference>
<organism evidence="7">
    <name type="scientific">Waddlia chondrophila 2032/99</name>
    <dbReference type="NCBI Taxonomy" id="765953"/>
    <lineage>
        <taxon>Bacteria</taxon>
        <taxon>Pseudomonadati</taxon>
        <taxon>Chlamydiota</taxon>
        <taxon>Chlamydiia</taxon>
        <taxon>Parachlamydiales</taxon>
        <taxon>Waddliaceae</taxon>
        <taxon>Waddlia</taxon>
    </lineage>
</organism>
<dbReference type="Pfam" id="PF01555">
    <property type="entry name" value="N6_N4_Mtase"/>
    <property type="match status" value="1"/>
</dbReference>
<dbReference type="GO" id="GO:0003677">
    <property type="term" value="F:DNA binding"/>
    <property type="evidence" value="ECO:0007669"/>
    <property type="project" value="InterPro"/>
</dbReference>
<dbReference type="AlphaFoldDB" id="F8LCA9"/>
<gene>
    <name evidence="7" type="primary">ecaIM</name>
    <name evidence="7" type="ORF">WCH_CV17480</name>
</gene>
<evidence type="ECO:0000259" key="6">
    <source>
        <dbReference type="Pfam" id="PF01555"/>
    </source>
</evidence>
<dbReference type="EC" id="2.1.1.72" evidence="1"/>
<dbReference type="GO" id="GO:0008170">
    <property type="term" value="F:N-methyltransferase activity"/>
    <property type="evidence" value="ECO:0007669"/>
    <property type="project" value="InterPro"/>
</dbReference>
<dbReference type="Gene3D" id="3.40.50.150">
    <property type="entry name" value="Vaccinia Virus protein VP39"/>
    <property type="match status" value="1"/>
</dbReference>
<keyword evidence="2 7" id="KW-0489">Methyltransferase</keyword>
<dbReference type="PANTHER" id="PTHR13370">
    <property type="entry name" value="RNA METHYLASE-RELATED"/>
    <property type="match status" value="1"/>
</dbReference>
<keyword evidence="4" id="KW-0949">S-adenosyl-L-methionine</keyword>
<dbReference type="GO" id="GO:0032259">
    <property type="term" value="P:methylation"/>
    <property type="evidence" value="ECO:0007669"/>
    <property type="project" value="UniProtKB-KW"/>
</dbReference>
<evidence type="ECO:0000256" key="2">
    <source>
        <dbReference type="ARBA" id="ARBA00022603"/>
    </source>
</evidence>
<protein>
    <recommendedName>
        <fullName evidence="1">site-specific DNA-methyltransferase (adenine-specific)</fullName>
        <ecNumber evidence="1">2.1.1.72</ecNumber>
    </recommendedName>
</protein>
<dbReference type="EMBL" id="FR872650">
    <property type="protein sequence ID" value="CCB91123.1"/>
    <property type="molecule type" value="Genomic_DNA"/>
</dbReference>
<evidence type="ECO:0000256" key="3">
    <source>
        <dbReference type="ARBA" id="ARBA00022679"/>
    </source>
</evidence>
<comment type="catalytic activity">
    <reaction evidence="5">
        <text>a 2'-deoxyadenosine in DNA + S-adenosyl-L-methionine = an N(6)-methyl-2'-deoxyadenosine in DNA + S-adenosyl-L-homocysteine + H(+)</text>
        <dbReference type="Rhea" id="RHEA:15197"/>
        <dbReference type="Rhea" id="RHEA-COMP:12418"/>
        <dbReference type="Rhea" id="RHEA-COMP:12419"/>
        <dbReference type="ChEBI" id="CHEBI:15378"/>
        <dbReference type="ChEBI" id="CHEBI:57856"/>
        <dbReference type="ChEBI" id="CHEBI:59789"/>
        <dbReference type="ChEBI" id="CHEBI:90615"/>
        <dbReference type="ChEBI" id="CHEBI:90616"/>
        <dbReference type="EC" id="2.1.1.72"/>
    </reaction>
</comment>
<dbReference type="SUPFAM" id="SSF53335">
    <property type="entry name" value="S-adenosyl-L-methionine-dependent methyltransferases"/>
    <property type="match status" value="1"/>
</dbReference>
<dbReference type="PRINTS" id="PR00506">
    <property type="entry name" value="D21N6MTFRASE"/>
</dbReference>
<dbReference type="InterPro" id="IPR029063">
    <property type="entry name" value="SAM-dependent_MTases_sf"/>
</dbReference>
<evidence type="ECO:0000256" key="1">
    <source>
        <dbReference type="ARBA" id="ARBA00011900"/>
    </source>
</evidence>